<name>A0A6S7LUJ7_PARCT</name>
<dbReference type="GO" id="GO:0003676">
    <property type="term" value="F:nucleic acid binding"/>
    <property type="evidence" value="ECO:0007669"/>
    <property type="project" value="InterPro"/>
</dbReference>
<dbReference type="InterPro" id="IPR001584">
    <property type="entry name" value="Integrase_cat-core"/>
</dbReference>
<dbReference type="SUPFAM" id="SSF53098">
    <property type="entry name" value="Ribonuclease H-like"/>
    <property type="match status" value="1"/>
</dbReference>
<dbReference type="InterPro" id="IPR050951">
    <property type="entry name" value="Retrovirus_Pol_polyprotein"/>
</dbReference>
<sequence>MKVTFARHGIPDIVHGDNGPCYSSQEFADFKTKWGFKHVTSSPHFPSSNHIDQHHLTTISYQLSYWWEGHLIKTDLPVVENQLNVKHSKAVVAWKTKKKEIQKVYHDREAKSLPPLKQSEMVRIYDQKKLMWGEKATVNEKIAPRSYIVETKDKVQYRRNRKQLSKITSEVEDGNDKNASTTSNKSRQSRYPEMKYQETDQDM</sequence>
<keyword evidence="3" id="KW-1185">Reference proteome</keyword>
<dbReference type="PROSITE" id="PS50994">
    <property type="entry name" value="INTEGRASE"/>
    <property type="match status" value="1"/>
</dbReference>
<feature type="non-terminal residue" evidence="2">
    <location>
        <position position="203"/>
    </location>
</feature>
<evidence type="ECO:0000256" key="1">
    <source>
        <dbReference type="SAM" id="MobiDB-lite"/>
    </source>
</evidence>
<comment type="caution">
    <text evidence="2">The sequence shown here is derived from an EMBL/GenBank/DDBJ whole genome shotgun (WGS) entry which is preliminary data.</text>
</comment>
<evidence type="ECO:0000313" key="2">
    <source>
        <dbReference type="EMBL" id="CAB4044299.1"/>
    </source>
</evidence>
<feature type="region of interest" description="Disordered" evidence="1">
    <location>
        <begin position="159"/>
        <end position="203"/>
    </location>
</feature>
<dbReference type="OrthoDB" id="5985914at2759"/>
<reference evidence="2" key="1">
    <citation type="submission" date="2020-04" db="EMBL/GenBank/DDBJ databases">
        <authorList>
            <person name="Alioto T."/>
            <person name="Alioto T."/>
            <person name="Gomez Garrido J."/>
        </authorList>
    </citation>
    <scope>NUCLEOTIDE SEQUENCE</scope>
    <source>
        <strain evidence="2">A484AB</strain>
    </source>
</reference>
<dbReference type="PANTHER" id="PTHR37984:SF7">
    <property type="entry name" value="INTEGRASE CATALYTIC DOMAIN-CONTAINING PROTEIN"/>
    <property type="match status" value="1"/>
</dbReference>
<dbReference type="Gene3D" id="3.30.420.10">
    <property type="entry name" value="Ribonuclease H-like superfamily/Ribonuclease H"/>
    <property type="match status" value="1"/>
</dbReference>
<dbReference type="Proteomes" id="UP001152795">
    <property type="component" value="Unassembled WGS sequence"/>
</dbReference>
<feature type="compositionally biased region" description="Basic and acidic residues" evidence="1">
    <location>
        <begin position="190"/>
        <end position="203"/>
    </location>
</feature>
<feature type="compositionally biased region" description="Polar residues" evidence="1">
    <location>
        <begin position="177"/>
        <end position="186"/>
    </location>
</feature>
<accession>A0A6S7LUJ7</accession>
<dbReference type="GO" id="GO:0015074">
    <property type="term" value="P:DNA integration"/>
    <property type="evidence" value="ECO:0007669"/>
    <property type="project" value="InterPro"/>
</dbReference>
<proteinExistence type="predicted"/>
<dbReference type="InterPro" id="IPR036397">
    <property type="entry name" value="RNaseH_sf"/>
</dbReference>
<dbReference type="EMBL" id="CACRXK020034502">
    <property type="protein sequence ID" value="CAB4044299.1"/>
    <property type="molecule type" value="Genomic_DNA"/>
</dbReference>
<dbReference type="AlphaFoldDB" id="A0A6S7LUJ7"/>
<dbReference type="PANTHER" id="PTHR37984">
    <property type="entry name" value="PROTEIN CBG26694"/>
    <property type="match status" value="1"/>
</dbReference>
<gene>
    <name evidence="2" type="ORF">PACLA_8A001496</name>
</gene>
<organism evidence="2 3">
    <name type="scientific">Paramuricea clavata</name>
    <name type="common">Red gorgonian</name>
    <name type="synonym">Violescent sea-whip</name>
    <dbReference type="NCBI Taxonomy" id="317549"/>
    <lineage>
        <taxon>Eukaryota</taxon>
        <taxon>Metazoa</taxon>
        <taxon>Cnidaria</taxon>
        <taxon>Anthozoa</taxon>
        <taxon>Octocorallia</taxon>
        <taxon>Malacalcyonacea</taxon>
        <taxon>Plexauridae</taxon>
        <taxon>Paramuricea</taxon>
    </lineage>
</organism>
<evidence type="ECO:0000313" key="3">
    <source>
        <dbReference type="Proteomes" id="UP001152795"/>
    </source>
</evidence>
<dbReference type="InterPro" id="IPR012337">
    <property type="entry name" value="RNaseH-like_sf"/>
</dbReference>
<protein>
    <submittedName>
        <fullName evidence="2">Retrotransposable element Tf2 type 1</fullName>
    </submittedName>
</protein>